<dbReference type="RefSeq" id="WP_345377609.1">
    <property type="nucleotide sequence ID" value="NZ_BAABIC010000001.1"/>
</dbReference>
<protein>
    <submittedName>
        <fullName evidence="2">Uncharacterized protein</fullName>
    </submittedName>
</protein>
<organism evidence="2 3">
    <name type="scientific">Pseudonocardia yuanmonensis</name>
    <dbReference type="NCBI Taxonomy" id="1095914"/>
    <lineage>
        <taxon>Bacteria</taxon>
        <taxon>Bacillati</taxon>
        <taxon>Actinomycetota</taxon>
        <taxon>Actinomycetes</taxon>
        <taxon>Pseudonocardiales</taxon>
        <taxon>Pseudonocardiaceae</taxon>
        <taxon>Pseudonocardia</taxon>
    </lineage>
</organism>
<evidence type="ECO:0000256" key="1">
    <source>
        <dbReference type="SAM" id="SignalP"/>
    </source>
</evidence>
<name>A0ABP8VX87_9PSEU</name>
<evidence type="ECO:0000313" key="3">
    <source>
        <dbReference type="Proteomes" id="UP001500325"/>
    </source>
</evidence>
<accession>A0ABP8VX87</accession>
<proteinExistence type="predicted"/>
<reference evidence="3" key="1">
    <citation type="journal article" date="2019" name="Int. J. Syst. Evol. Microbiol.">
        <title>The Global Catalogue of Microorganisms (GCM) 10K type strain sequencing project: providing services to taxonomists for standard genome sequencing and annotation.</title>
        <authorList>
            <consortium name="The Broad Institute Genomics Platform"/>
            <consortium name="The Broad Institute Genome Sequencing Center for Infectious Disease"/>
            <person name="Wu L."/>
            <person name="Ma J."/>
        </authorList>
    </citation>
    <scope>NUCLEOTIDE SEQUENCE [LARGE SCALE GENOMIC DNA]</scope>
    <source>
        <strain evidence="3">JCM 18055</strain>
    </source>
</reference>
<dbReference type="Proteomes" id="UP001500325">
    <property type="component" value="Unassembled WGS sequence"/>
</dbReference>
<comment type="caution">
    <text evidence="2">The sequence shown here is derived from an EMBL/GenBank/DDBJ whole genome shotgun (WGS) entry which is preliminary data.</text>
</comment>
<sequence length="162" mass="16607">MRKNRFTHLAIATLLATAAAVGVAQPASAQGSTFTTDPGQACSFGLRVTLTGGNLEPMEVGGGQIVEAGSTGTLEITRLDTGETITFPSRGVGRREVTTTDGITTVSTGGQLLLILFPTDVPAGPSTTLYTGRVVYTVDQNGVFTVVSTAGRQVDVCAELAS</sequence>
<keyword evidence="3" id="KW-1185">Reference proteome</keyword>
<feature type="signal peptide" evidence="1">
    <location>
        <begin position="1"/>
        <end position="29"/>
    </location>
</feature>
<keyword evidence="1" id="KW-0732">Signal</keyword>
<feature type="chain" id="PRO_5045471590" evidence="1">
    <location>
        <begin position="30"/>
        <end position="162"/>
    </location>
</feature>
<gene>
    <name evidence="2" type="ORF">GCM10023215_01060</name>
</gene>
<dbReference type="EMBL" id="BAABIC010000001">
    <property type="protein sequence ID" value="GAA4673399.1"/>
    <property type="molecule type" value="Genomic_DNA"/>
</dbReference>
<evidence type="ECO:0000313" key="2">
    <source>
        <dbReference type="EMBL" id="GAA4673399.1"/>
    </source>
</evidence>